<dbReference type="InterPro" id="IPR006439">
    <property type="entry name" value="HAD-SF_hydro_IA"/>
</dbReference>
<name>A0A259TWV5_9BACT</name>
<dbReference type="SFLD" id="SFLDS00003">
    <property type="entry name" value="Haloacid_Dehalogenase"/>
    <property type="match status" value="1"/>
</dbReference>
<dbReference type="Pfam" id="PF00702">
    <property type="entry name" value="Hydrolase"/>
    <property type="match status" value="1"/>
</dbReference>
<dbReference type="InParanoid" id="A0A259TWV5"/>
<dbReference type="PRINTS" id="PR00413">
    <property type="entry name" value="HADHALOGNASE"/>
</dbReference>
<dbReference type="SFLD" id="SFLDG01129">
    <property type="entry name" value="C1.5:_HAD__Beta-PGM__Phosphata"/>
    <property type="match status" value="1"/>
</dbReference>
<dbReference type="SUPFAM" id="SSF56784">
    <property type="entry name" value="HAD-like"/>
    <property type="match status" value="1"/>
</dbReference>
<evidence type="ECO:0000313" key="1">
    <source>
        <dbReference type="EMBL" id="OZC02107.1"/>
    </source>
</evidence>
<accession>A0A259TWV5</accession>
<dbReference type="AlphaFoldDB" id="A0A259TWV5"/>
<dbReference type="Proteomes" id="UP000216446">
    <property type="component" value="Unassembled WGS sequence"/>
</dbReference>
<evidence type="ECO:0008006" key="3">
    <source>
        <dbReference type="Google" id="ProtNLM"/>
    </source>
</evidence>
<dbReference type="InterPro" id="IPR036412">
    <property type="entry name" value="HAD-like_sf"/>
</dbReference>
<gene>
    <name evidence="1" type="ORF">BSZ36_03375</name>
</gene>
<sequence length="234" mass="25774">MSAAPQFVYFDLDDTLLDHRLAEHRALADFHAHHAEHLGHLEFSDLHTAYRTHNGPLWRQYGRGQITKEELKRLRFAHTLSALGVTALDPDTASGVYLDRYSAHWDWAAGAREAFHAVADVLPVGVLTNGFKEQQRAKLAHLPEIAERCAPEAVLIAEEIGAWKPTPAAFDLATERAGVPPEAILYVGDSLHSDVEGGTQAGWTVAWKDGDPEHDNFASLAFTDWADVLRLAGA</sequence>
<dbReference type="InterPro" id="IPR023214">
    <property type="entry name" value="HAD_sf"/>
</dbReference>
<dbReference type="NCBIfam" id="TIGR01549">
    <property type="entry name" value="HAD-SF-IA-v1"/>
    <property type="match status" value="1"/>
</dbReference>
<keyword evidence="2" id="KW-1185">Reference proteome</keyword>
<dbReference type="FunCoup" id="A0A259TWV5">
    <property type="interactions" value="116"/>
</dbReference>
<dbReference type="Gene3D" id="3.40.50.1000">
    <property type="entry name" value="HAD superfamily/HAD-like"/>
    <property type="match status" value="1"/>
</dbReference>
<protein>
    <recommendedName>
        <fullName evidence="3">Haloacid dehalogenase</fullName>
    </recommendedName>
</protein>
<comment type="caution">
    <text evidence="1">The sequence shown here is derived from an EMBL/GenBank/DDBJ whole genome shotgun (WGS) entry which is preliminary data.</text>
</comment>
<organism evidence="1 2">
    <name type="scientific">Rubricoccus marinus</name>
    <dbReference type="NCBI Taxonomy" id="716817"/>
    <lineage>
        <taxon>Bacteria</taxon>
        <taxon>Pseudomonadati</taxon>
        <taxon>Rhodothermota</taxon>
        <taxon>Rhodothermia</taxon>
        <taxon>Rhodothermales</taxon>
        <taxon>Rubricoccaceae</taxon>
        <taxon>Rubricoccus</taxon>
    </lineage>
</organism>
<dbReference type="EMBL" id="MQWB01000001">
    <property type="protein sequence ID" value="OZC02107.1"/>
    <property type="molecule type" value="Genomic_DNA"/>
</dbReference>
<proteinExistence type="predicted"/>
<dbReference type="RefSeq" id="WP_179270994.1">
    <property type="nucleotide sequence ID" value="NZ_MQWB01000001.1"/>
</dbReference>
<dbReference type="InterPro" id="IPR052550">
    <property type="entry name" value="Pyrimidine_5'-ntase_YjjG"/>
</dbReference>
<dbReference type="Gene3D" id="1.10.150.240">
    <property type="entry name" value="Putative phosphatase, domain 2"/>
    <property type="match status" value="1"/>
</dbReference>
<reference evidence="1 2" key="1">
    <citation type="submission" date="2016-11" db="EMBL/GenBank/DDBJ databases">
        <title>Study of marine rhodopsin-containing bacteria.</title>
        <authorList>
            <person name="Yoshizawa S."/>
            <person name="Kumagai Y."/>
            <person name="Kogure K."/>
        </authorList>
    </citation>
    <scope>NUCLEOTIDE SEQUENCE [LARGE SCALE GENOMIC DNA]</scope>
    <source>
        <strain evidence="1 2">SG-29</strain>
    </source>
</reference>
<dbReference type="InterPro" id="IPR023198">
    <property type="entry name" value="PGP-like_dom2"/>
</dbReference>
<evidence type="ECO:0000313" key="2">
    <source>
        <dbReference type="Proteomes" id="UP000216446"/>
    </source>
</evidence>
<dbReference type="PANTHER" id="PTHR47478">
    <property type="match status" value="1"/>
</dbReference>
<dbReference type="PANTHER" id="PTHR47478:SF1">
    <property type="entry name" value="PYRIMIDINE 5'-NUCLEOTIDASE YJJG"/>
    <property type="match status" value="1"/>
</dbReference>